<evidence type="ECO:0000313" key="2">
    <source>
        <dbReference type="Proteomes" id="UP000485058"/>
    </source>
</evidence>
<accession>A0A6A0AIV3</accession>
<dbReference type="EMBL" id="BLLF01006665">
    <property type="protein sequence ID" value="GFH32455.1"/>
    <property type="molecule type" value="Genomic_DNA"/>
</dbReference>
<evidence type="ECO:0000313" key="1">
    <source>
        <dbReference type="EMBL" id="GFH32455.1"/>
    </source>
</evidence>
<keyword evidence="2" id="KW-1185">Reference proteome</keyword>
<dbReference type="AlphaFoldDB" id="A0A6A0AIV3"/>
<feature type="non-terminal residue" evidence="1">
    <location>
        <position position="98"/>
    </location>
</feature>
<dbReference type="Proteomes" id="UP000485058">
    <property type="component" value="Unassembled WGS sequence"/>
</dbReference>
<name>A0A6A0AIV3_HAELA</name>
<protein>
    <submittedName>
        <fullName evidence="1">Uncharacterized protein</fullName>
    </submittedName>
</protein>
<feature type="non-terminal residue" evidence="1">
    <location>
        <position position="1"/>
    </location>
</feature>
<organism evidence="1 2">
    <name type="scientific">Haematococcus lacustris</name>
    <name type="common">Green alga</name>
    <name type="synonym">Haematococcus pluvialis</name>
    <dbReference type="NCBI Taxonomy" id="44745"/>
    <lineage>
        <taxon>Eukaryota</taxon>
        <taxon>Viridiplantae</taxon>
        <taxon>Chlorophyta</taxon>
        <taxon>core chlorophytes</taxon>
        <taxon>Chlorophyceae</taxon>
        <taxon>CS clade</taxon>
        <taxon>Chlamydomonadales</taxon>
        <taxon>Haematococcaceae</taxon>
        <taxon>Haematococcus</taxon>
    </lineage>
</organism>
<comment type="caution">
    <text evidence="1">The sequence shown here is derived from an EMBL/GenBank/DDBJ whole genome shotgun (WGS) entry which is preliminary data.</text>
</comment>
<reference evidence="1 2" key="1">
    <citation type="submission" date="2020-02" db="EMBL/GenBank/DDBJ databases">
        <title>Draft genome sequence of Haematococcus lacustris strain NIES-144.</title>
        <authorList>
            <person name="Morimoto D."/>
            <person name="Nakagawa S."/>
            <person name="Yoshida T."/>
            <person name="Sawayama S."/>
        </authorList>
    </citation>
    <scope>NUCLEOTIDE SEQUENCE [LARGE SCALE GENOMIC DNA]</scope>
    <source>
        <strain evidence="1 2">NIES-144</strain>
    </source>
</reference>
<proteinExistence type="predicted"/>
<gene>
    <name evidence="1" type="ORF">HaLaN_31678</name>
</gene>
<sequence>MWTVMYVATGVETANACIGLPDQGLLLLESLLLGAEPAGSAAGTPLAKVQHCSINAGMGNFEGGEVVGTAVDVSGKTWWRNEVLWKGYLAGLPEYSPE</sequence>